<dbReference type="PANTHER" id="PTHR35535:SF1">
    <property type="entry name" value="HEAT SHOCK PROTEIN HSLJ"/>
    <property type="match status" value="1"/>
</dbReference>
<name>A0A0C1UNM4_9CYAN</name>
<dbReference type="Gene3D" id="2.40.128.270">
    <property type="match status" value="2"/>
</dbReference>
<dbReference type="Pfam" id="PF03724">
    <property type="entry name" value="META"/>
    <property type="match status" value="2"/>
</dbReference>
<feature type="domain" description="DUF306" evidence="1">
    <location>
        <begin position="52"/>
        <end position="161"/>
    </location>
</feature>
<evidence type="ECO:0000259" key="1">
    <source>
        <dbReference type="Pfam" id="PF03724"/>
    </source>
</evidence>
<sequence>MKGLVKSGWGRSMALALMLGSSVSAIALPGAAQSLPVLPISPLTVSMMMPHPLEQQVWQLVSYRDATGETVMAWVDSAATMQFEAGQVTGTTGCNRFFSAYTLAGSELAIAPGGSTLMACFPEALAQQESAILAGMATVASYEVVADELRLLDSAGDVVFTLAPQVAASLTQTDWMLTSYNNGRGGLVTPLLDTTITATFDDAGLVSGTAGCNTYRAHFEATTETLQIGPAASTRRLCQVPEGTMTQEQDFLALLADVSEYEIVGNQLTLLNAAGTVLAEFSTATAAM</sequence>
<dbReference type="InterPro" id="IPR038670">
    <property type="entry name" value="HslJ-like_sf"/>
</dbReference>
<comment type="caution">
    <text evidence="2">The sequence shown here is derived from an EMBL/GenBank/DDBJ whole genome shotgun (WGS) entry which is preliminary data.</text>
</comment>
<feature type="domain" description="DUF306" evidence="1">
    <location>
        <begin position="168"/>
        <end position="281"/>
    </location>
</feature>
<dbReference type="InterPro" id="IPR005184">
    <property type="entry name" value="DUF306_Meta_HslJ"/>
</dbReference>
<proteinExistence type="predicted"/>
<dbReference type="PANTHER" id="PTHR35535">
    <property type="entry name" value="HEAT SHOCK PROTEIN HSLJ"/>
    <property type="match status" value="1"/>
</dbReference>
<evidence type="ECO:0000313" key="2">
    <source>
        <dbReference type="EMBL" id="NEV66847.1"/>
    </source>
</evidence>
<reference evidence="2" key="2">
    <citation type="journal article" date="2015" name="Genome Announc.">
        <title>Draft Genome Sequence of Filamentous Marine Cyanobacterium Lyngbya confervoides Strain BDU141951.</title>
        <authorList>
            <person name="Chandrababunaidu M.M."/>
            <person name="Sen D."/>
            <person name="Tripathy S."/>
        </authorList>
    </citation>
    <scope>NUCLEOTIDE SEQUENCE</scope>
    <source>
        <strain evidence="2">BDU141951</strain>
    </source>
</reference>
<dbReference type="AlphaFoldDB" id="A0A0C1UNM4"/>
<dbReference type="EMBL" id="JTHE02000003">
    <property type="protein sequence ID" value="NEV66847.1"/>
    <property type="molecule type" value="Genomic_DNA"/>
</dbReference>
<reference evidence="2" key="1">
    <citation type="submission" date="2014-11" db="EMBL/GenBank/DDBJ databases">
        <authorList>
            <person name="Malar M.C."/>
            <person name="Sen D."/>
            <person name="Tripathy S."/>
        </authorList>
    </citation>
    <scope>NUCLEOTIDE SEQUENCE</scope>
    <source>
        <strain evidence="2">BDU141951</strain>
    </source>
</reference>
<gene>
    <name evidence="2" type="ORF">QQ91_006925</name>
</gene>
<dbReference type="InterPro" id="IPR053147">
    <property type="entry name" value="Hsp_HslJ-like"/>
</dbReference>
<reference evidence="2" key="3">
    <citation type="submission" date="2020-02" db="EMBL/GenBank/DDBJ databases">
        <authorList>
            <person name="Sarangi A.N."/>
            <person name="Ghosh S."/>
            <person name="Mukherjee M."/>
            <person name="Tripathy S."/>
        </authorList>
    </citation>
    <scope>NUCLEOTIDE SEQUENCE</scope>
    <source>
        <strain evidence="2">BDU141951</strain>
    </source>
</reference>
<accession>A0A0C1UNM4</accession>
<organism evidence="2">
    <name type="scientific">Lyngbya confervoides BDU141951</name>
    <dbReference type="NCBI Taxonomy" id="1574623"/>
    <lineage>
        <taxon>Bacteria</taxon>
        <taxon>Bacillati</taxon>
        <taxon>Cyanobacteriota</taxon>
        <taxon>Cyanophyceae</taxon>
        <taxon>Oscillatoriophycideae</taxon>
        <taxon>Oscillatoriales</taxon>
        <taxon>Microcoleaceae</taxon>
        <taxon>Lyngbya</taxon>
    </lineage>
</organism>
<protein>
    <submittedName>
        <fullName evidence="2">META domain-containing protein</fullName>
    </submittedName>
</protein>